<evidence type="ECO:0000256" key="4">
    <source>
        <dbReference type="ARBA" id="ARBA00023152"/>
    </source>
</evidence>
<name>A0A5E4SHH2_9BURK</name>
<sequence>MSYKPSAPSVRLDQLAAWRALLEHRDEIAGQHMRDWFAGAGANARVEQFSLHAAGLYLDYSKNRITDKTRTLLAHLARECHVPAKRDAMWAGEHVNVTEDRAALHVALRAPQGAAFRDAAGDVSAGVHQTLARMRAFSERVRDGRWLGATGKRIRHLVNVGIGGSDLGPRMVCDALAVYGRAELTAHFIANIDPTELARTLPTLDPQTTLVVVCSKTFTTLETMTNARTIRAWFLANGIPESALGKHFVAVSTNADEATRFGIDRENVFEFGEWVGGRYSLWSSVGLIIMLYLGPQHFDALLAGAHAMDEHFRTAPLEANMPVLLGLLGIWYRNFFDAQTLSIAPYTDALQKLPPYLQQLDMESNGKSVQIDGTPVAWQTAPIIWGEPGTNGQHAYFQMLHQGTTLVPVDFIAVLEPQYEGAAYLEHHRKLLANCFAQSEALLQGGSMATSEQAGSPLGAQRRFDGNRPSNTIVIDKLTPERLGALIALYEHKIFVQAAVWDINPFDQWGVELGKTLCRAIEPELLDPDTLRPGAHDASTASLIRLAGEALRRRKG</sequence>
<evidence type="ECO:0000256" key="1">
    <source>
        <dbReference type="ARBA" id="ARBA00004926"/>
    </source>
</evidence>
<comment type="function">
    <text evidence="7">Catalyzes the reversible isomerization of glucose-6-phosphate to fructose-6-phosphate.</text>
</comment>
<dbReference type="InterPro" id="IPR018189">
    <property type="entry name" value="Phosphoglucose_isomerase_CS"/>
</dbReference>
<dbReference type="GO" id="GO:0005829">
    <property type="term" value="C:cytosol"/>
    <property type="evidence" value="ECO:0007669"/>
    <property type="project" value="TreeGrafter"/>
</dbReference>
<dbReference type="SUPFAM" id="SSF53697">
    <property type="entry name" value="SIS domain"/>
    <property type="match status" value="1"/>
</dbReference>
<evidence type="ECO:0000256" key="2">
    <source>
        <dbReference type="ARBA" id="ARBA00006604"/>
    </source>
</evidence>
<accession>A0A5E4SHH2</accession>
<keyword evidence="5 7" id="KW-0413">Isomerase</keyword>
<evidence type="ECO:0000313" key="9">
    <source>
        <dbReference type="EMBL" id="VVD73469.1"/>
    </source>
</evidence>
<dbReference type="GO" id="GO:0097367">
    <property type="term" value="F:carbohydrate derivative binding"/>
    <property type="evidence" value="ECO:0007669"/>
    <property type="project" value="InterPro"/>
</dbReference>
<dbReference type="GO" id="GO:0004347">
    <property type="term" value="F:glucose-6-phosphate isomerase activity"/>
    <property type="evidence" value="ECO:0007669"/>
    <property type="project" value="UniProtKB-UniRule"/>
</dbReference>
<dbReference type="PROSITE" id="PS51463">
    <property type="entry name" value="P_GLUCOSE_ISOMERASE_3"/>
    <property type="match status" value="1"/>
</dbReference>
<gene>
    <name evidence="7" type="primary">pgi</name>
    <name evidence="9" type="ORF">PNO31109_00704</name>
</gene>
<keyword evidence="10" id="KW-1185">Reference proteome</keyword>
<dbReference type="CDD" id="cd05016">
    <property type="entry name" value="SIS_PGI_2"/>
    <property type="match status" value="1"/>
</dbReference>
<dbReference type="GO" id="GO:0006094">
    <property type="term" value="P:gluconeogenesis"/>
    <property type="evidence" value="ECO:0007669"/>
    <property type="project" value="UniProtKB-UniRule"/>
</dbReference>
<dbReference type="InterPro" id="IPR023096">
    <property type="entry name" value="G6P_Isomerase_C"/>
</dbReference>
<comment type="pathway">
    <text evidence="1 7 8">Carbohydrate degradation; glycolysis; D-glyceraldehyde 3-phosphate and glycerone phosphate from D-glucose: step 2/4.</text>
</comment>
<evidence type="ECO:0000256" key="6">
    <source>
        <dbReference type="ARBA" id="ARBA00029321"/>
    </source>
</evidence>
<dbReference type="InterPro" id="IPR046348">
    <property type="entry name" value="SIS_dom_sf"/>
</dbReference>
<comment type="pathway">
    <text evidence="7">Carbohydrate biosynthesis; gluconeogenesis.</text>
</comment>
<reference evidence="9 10" key="1">
    <citation type="submission" date="2019-08" db="EMBL/GenBank/DDBJ databases">
        <authorList>
            <person name="Peeters C."/>
        </authorList>
    </citation>
    <scope>NUCLEOTIDE SEQUENCE [LARGE SCALE GENOMIC DNA]</scope>
    <source>
        <strain evidence="9 10">LMG 31109</strain>
    </source>
</reference>
<dbReference type="AlphaFoldDB" id="A0A5E4SHH2"/>
<keyword evidence="7" id="KW-0963">Cytoplasm</keyword>
<dbReference type="PROSITE" id="PS00174">
    <property type="entry name" value="P_GLUCOSE_ISOMERASE_2"/>
    <property type="match status" value="1"/>
</dbReference>
<dbReference type="InterPro" id="IPR035482">
    <property type="entry name" value="SIS_PGI_2"/>
</dbReference>
<dbReference type="GO" id="GO:0048029">
    <property type="term" value="F:monosaccharide binding"/>
    <property type="evidence" value="ECO:0007669"/>
    <property type="project" value="TreeGrafter"/>
</dbReference>
<evidence type="ECO:0000256" key="5">
    <source>
        <dbReference type="ARBA" id="ARBA00023235"/>
    </source>
</evidence>
<dbReference type="UniPathway" id="UPA00109">
    <property type="reaction ID" value="UER00181"/>
</dbReference>
<dbReference type="NCBIfam" id="NF001211">
    <property type="entry name" value="PRK00179.1"/>
    <property type="match status" value="1"/>
</dbReference>
<evidence type="ECO:0000256" key="8">
    <source>
        <dbReference type="RuleBase" id="RU000612"/>
    </source>
</evidence>
<keyword evidence="4 7" id="KW-0324">Glycolysis</keyword>
<keyword evidence="3 7" id="KW-0312">Gluconeogenesis</keyword>
<dbReference type="CDD" id="cd05015">
    <property type="entry name" value="SIS_PGI_1"/>
    <property type="match status" value="1"/>
</dbReference>
<dbReference type="GO" id="GO:0051156">
    <property type="term" value="P:glucose 6-phosphate metabolic process"/>
    <property type="evidence" value="ECO:0007669"/>
    <property type="project" value="TreeGrafter"/>
</dbReference>
<dbReference type="InterPro" id="IPR035476">
    <property type="entry name" value="SIS_PGI_1"/>
</dbReference>
<dbReference type="Pfam" id="PF00342">
    <property type="entry name" value="PGI"/>
    <property type="match status" value="1"/>
</dbReference>
<evidence type="ECO:0000313" key="10">
    <source>
        <dbReference type="Proteomes" id="UP000367825"/>
    </source>
</evidence>
<feature type="active site" evidence="7">
    <location>
        <position position="394"/>
    </location>
</feature>
<evidence type="ECO:0000256" key="7">
    <source>
        <dbReference type="HAMAP-Rule" id="MF_00473"/>
    </source>
</evidence>
<dbReference type="GO" id="GO:0006096">
    <property type="term" value="P:glycolytic process"/>
    <property type="evidence" value="ECO:0007669"/>
    <property type="project" value="UniProtKB-UniRule"/>
</dbReference>
<dbReference type="OrthoDB" id="140919at2"/>
<dbReference type="InterPro" id="IPR001672">
    <property type="entry name" value="G6P_Isomerase"/>
</dbReference>
<feature type="active site" evidence="7">
    <location>
        <position position="515"/>
    </location>
</feature>
<dbReference type="HAMAP" id="MF_00473">
    <property type="entry name" value="G6P_isomerase"/>
    <property type="match status" value="1"/>
</dbReference>
<dbReference type="EC" id="5.3.1.9" evidence="7"/>
<feature type="active site" description="Proton donor" evidence="7">
    <location>
        <position position="363"/>
    </location>
</feature>
<dbReference type="Proteomes" id="UP000367825">
    <property type="component" value="Unassembled WGS sequence"/>
</dbReference>
<dbReference type="UniPathway" id="UPA00138"/>
<comment type="subcellular location">
    <subcellularLocation>
        <location evidence="7">Cytoplasm</location>
    </subcellularLocation>
</comment>
<dbReference type="PROSITE" id="PS00765">
    <property type="entry name" value="P_GLUCOSE_ISOMERASE_1"/>
    <property type="match status" value="1"/>
</dbReference>
<comment type="similarity">
    <text evidence="2 7 8">Belongs to the GPI family.</text>
</comment>
<dbReference type="Gene3D" id="3.40.50.10490">
    <property type="entry name" value="Glucose-6-phosphate isomerase like protein, domain 1"/>
    <property type="match status" value="2"/>
</dbReference>
<protein>
    <recommendedName>
        <fullName evidence="7">Glucose-6-phosphate isomerase</fullName>
        <shortName evidence="7">GPI</shortName>
        <ecNumber evidence="7">5.3.1.9</ecNumber>
    </recommendedName>
    <alternativeName>
        <fullName evidence="7">Phosphoglucose isomerase</fullName>
        <shortName evidence="7">PGI</shortName>
    </alternativeName>
    <alternativeName>
        <fullName evidence="7">Phosphohexose isomerase</fullName>
        <shortName evidence="7">PHI</shortName>
    </alternativeName>
</protein>
<dbReference type="Gene3D" id="1.10.1390.10">
    <property type="match status" value="1"/>
</dbReference>
<dbReference type="RefSeq" id="WP_150554266.1">
    <property type="nucleotide sequence ID" value="NZ_CABPSC010000002.1"/>
</dbReference>
<organism evidence="9 10">
    <name type="scientific">Pandoraea nosoerga</name>
    <dbReference type="NCBI Taxonomy" id="2508296"/>
    <lineage>
        <taxon>Bacteria</taxon>
        <taxon>Pseudomonadati</taxon>
        <taxon>Pseudomonadota</taxon>
        <taxon>Betaproteobacteria</taxon>
        <taxon>Burkholderiales</taxon>
        <taxon>Burkholderiaceae</taxon>
        <taxon>Pandoraea</taxon>
    </lineage>
</organism>
<dbReference type="PANTHER" id="PTHR11469">
    <property type="entry name" value="GLUCOSE-6-PHOSPHATE ISOMERASE"/>
    <property type="match status" value="1"/>
</dbReference>
<dbReference type="EMBL" id="CABPSC010000002">
    <property type="protein sequence ID" value="VVD73469.1"/>
    <property type="molecule type" value="Genomic_DNA"/>
</dbReference>
<proteinExistence type="inferred from homology"/>
<dbReference type="PANTHER" id="PTHR11469:SF1">
    <property type="entry name" value="GLUCOSE-6-PHOSPHATE ISOMERASE"/>
    <property type="match status" value="1"/>
</dbReference>
<evidence type="ECO:0000256" key="3">
    <source>
        <dbReference type="ARBA" id="ARBA00022432"/>
    </source>
</evidence>
<dbReference type="PRINTS" id="PR00662">
    <property type="entry name" value="G6PISOMERASE"/>
</dbReference>
<comment type="catalytic activity">
    <reaction evidence="6 7 8">
        <text>alpha-D-glucose 6-phosphate = beta-D-fructose 6-phosphate</text>
        <dbReference type="Rhea" id="RHEA:11816"/>
        <dbReference type="ChEBI" id="CHEBI:57634"/>
        <dbReference type="ChEBI" id="CHEBI:58225"/>
        <dbReference type="EC" id="5.3.1.9"/>
    </reaction>
</comment>